<gene>
    <name evidence="1" type="ORF">EF878_07120</name>
</gene>
<evidence type="ECO:0000313" key="1">
    <source>
        <dbReference type="EMBL" id="RNM07701.1"/>
    </source>
</evidence>
<proteinExistence type="predicted"/>
<dbReference type="EMBL" id="RJLR01000012">
    <property type="protein sequence ID" value="RNM07701.1"/>
    <property type="molecule type" value="Genomic_DNA"/>
</dbReference>
<comment type="caution">
    <text evidence="1">The sequence shown here is derived from an EMBL/GenBank/DDBJ whole genome shotgun (WGS) entry which is preliminary data.</text>
</comment>
<dbReference type="Proteomes" id="UP000276061">
    <property type="component" value="Unassembled WGS sequence"/>
</dbReference>
<dbReference type="InterPro" id="IPR049156">
    <property type="entry name" value="Phage_chap_TAC_15-like"/>
</dbReference>
<organism evidence="1 2">
    <name type="scientific">Dickeya undicola</name>
    <dbReference type="NCBI Taxonomy" id="1577887"/>
    <lineage>
        <taxon>Bacteria</taxon>
        <taxon>Pseudomonadati</taxon>
        <taxon>Pseudomonadota</taxon>
        <taxon>Gammaproteobacteria</taxon>
        <taxon>Enterobacterales</taxon>
        <taxon>Pectobacteriaceae</taxon>
        <taxon>Dickeya</taxon>
    </lineage>
</organism>
<dbReference type="AlphaFoldDB" id="A0A3N0G603"/>
<evidence type="ECO:0000313" key="2">
    <source>
        <dbReference type="Proteomes" id="UP000276061"/>
    </source>
</evidence>
<reference evidence="1 2" key="1">
    <citation type="submission" date="2018-11" db="EMBL/GenBank/DDBJ databases">
        <title>Characterization of surface water Dickeya isolates.</title>
        <authorList>
            <person name="Van Gijsegem F."/>
            <person name="Pedron J."/>
        </authorList>
    </citation>
    <scope>NUCLEOTIDE SEQUENCE [LARGE SCALE GENOMIC DNA]</scope>
    <source>
        <strain evidence="1 2">FVG1-MFV-O17</strain>
    </source>
</reference>
<name>A0A3N0G603_9GAMM</name>
<evidence type="ECO:0008006" key="3">
    <source>
        <dbReference type="Google" id="ProtNLM"/>
    </source>
</evidence>
<accession>A0A3N0G603</accession>
<dbReference type="OrthoDB" id="6475892at2"/>
<dbReference type="RefSeq" id="WP_123252328.1">
    <property type="nucleotide sequence ID" value="NZ_RJLR01000012.1"/>
</dbReference>
<protein>
    <recommendedName>
        <fullName evidence="3">Phage tail protein</fullName>
    </recommendedName>
</protein>
<dbReference type="Pfam" id="PF21822">
    <property type="entry name" value="Phage_TAC_15"/>
    <property type="match status" value="1"/>
</dbReference>
<sequence>MGRRIEIEIDGVTYSGATASAKDQLEMIQISASSSILPALSDGVSDMALVSCLAATDSNSLARLIVLCIKNGKIVRDSDEAPVAENLFQDTIHSYLMLLGRVLRENVGNFWQLNAKTESASAESETPVA</sequence>